<sequence length="404" mass="45158">MAQNFILARNIIIVIGIALVAVQCKREDMLLFSDSNTPPPATVSDLKVNNQPGGAIITYKLPNDERLLYVKAVYELQPGQKAETKTTYYSDTLKVEGFGDTSVHDIQIISVGKNGKESSPQTIAIRPLTPPVLKTFQSLKLAETFGGAVVKFHNDANANLALVLLADSTGRNDWYTVNTFFTKADSGNFSARGFPPAPKNFAVYVRDRWNNKSDTILRNLIPLEESLLPKPFTEIRLPTDNWQGHTFSSVLHPMPMLWDNIVNNSANCFHTVPGSGVPSWFTFDLKNKFILSRFKLYHRGGSGLYYANADIKTFEIWGSNNPNSDGTWASWDSIATFNSYKPSGLPLGQVNTDDNQFAVVNGEDFDMPLGISGYRYLRFKIVQVWGAVQMMYISELTFWGKQIQ</sequence>
<dbReference type="Pfam" id="PF16391">
    <property type="entry name" value="DUF5000"/>
    <property type="match status" value="1"/>
</dbReference>
<feature type="domain" description="DUF5000" evidence="3">
    <location>
        <begin position="258"/>
        <end position="400"/>
    </location>
</feature>
<accession>A0ABS8PUC5</accession>
<gene>
    <name evidence="5" type="ORF">LQ567_17970</name>
</gene>
<dbReference type="Pfam" id="PF17166">
    <property type="entry name" value="DUF5126"/>
    <property type="match status" value="1"/>
</dbReference>
<comment type="caution">
    <text evidence="5">The sequence shown here is derived from an EMBL/GenBank/DDBJ whole genome shotgun (WGS) entry which is preliminary data.</text>
</comment>
<keyword evidence="6" id="KW-1185">Reference proteome</keyword>
<dbReference type="Gene3D" id="2.60.120.260">
    <property type="entry name" value="Galactose-binding domain-like"/>
    <property type="match status" value="1"/>
</dbReference>
<dbReference type="InterPro" id="IPR008979">
    <property type="entry name" value="Galactose-bd-like_sf"/>
</dbReference>
<reference evidence="5 6" key="1">
    <citation type="submission" date="2021-11" db="EMBL/GenBank/DDBJ databases">
        <title>Genomic of Niabella pedocola.</title>
        <authorList>
            <person name="Wu T."/>
        </authorList>
    </citation>
    <scope>NUCLEOTIDE SEQUENCE [LARGE SCALE GENOMIC DNA]</scope>
    <source>
        <strain evidence="5 6">JCM 31011</strain>
    </source>
</reference>
<evidence type="ECO:0000259" key="3">
    <source>
        <dbReference type="Pfam" id="PF16391"/>
    </source>
</evidence>
<protein>
    <submittedName>
        <fullName evidence="5">DUF5126 domain-containing protein</fullName>
    </submittedName>
</protein>
<proteinExistence type="predicted"/>
<evidence type="ECO:0000256" key="1">
    <source>
        <dbReference type="SAM" id="Phobius"/>
    </source>
</evidence>
<keyword evidence="1" id="KW-1133">Transmembrane helix</keyword>
<feature type="domain" description="DUF4959" evidence="2">
    <location>
        <begin position="23"/>
        <end position="127"/>
    </location>
</feature>
<evidence type="ECO:0000313" key="6">
    <source>
        <dbReference type="Proteomes" id="UP001199816"/>
    </source>
</evidence>
<evidence type="ECO:0000259" key="2">
    <source>
        <dbReference type="Pfam" id="PF16323"/>
    </source>
</evidence>
<dbReference type="SUPFAM" id="SSF49785">
    <property type="entry name" value="Galactose-binding domain-like"/>
    <property type="match status" value="1"/>
</dbReference>
<dbReference type="EMBL" id="JAJNEC010000005">
    <property type="protein sequence ID" value="MCD2424674.1"/>
    <property type="molecule type" value="Genomic_DNA"/>
</dbReference>
<feature type="domain" description="DUF5126" evidence="4">
    <location>
        <begin position="128"/>
        <end position="231"/>
    </location>
</feature>
<feature type="transmembrane region" description="Helical" evidence="1">
    <location>
        <begin position="6"/>
        <end position="24"/>
    </location>
</feature>
<dbReference type="InterPro" id="IPR032527">
    <property type="entry name" value="DUF4959"/>
</dbReference>
<evidence type="ECO:0000313" key="5">
    <source>
        <dbReference type="EMBL" id="MCD2424674.1"/>
    </source>
</evidence>
<dbReference type="Pfam" id="PF16323">
    <property type="entry name" value="DUF4959"/>
    <property type="match status" value="1"/>
</dbReference>
<keyword evidence="1" id="KW-0812">Transmembrane</keyword>
<dbReference type="InterPro" id="IPR033431">
    <property type="entry name" value="DUF5126"/>
</dbReference>
<evidence type="ECO:0000259" key="4">
    <source>
        <dbReference type="Pfam" id="PF17166"/>
    </source>
</evidence>
<dbReference type="RefSeq" id="WP_231006885.1">
    <property type="nucleotide sequence ID" value="NZ_JAJNEC010000005.1"/>
</dbReference>
<keyword evidence="1" id="KW-0472">Membrane</keyword>
<dbReference type="Proteomes" id="UP001199816">
    <property type="component" value="Unassembled WGS sequence"/>
</dbReference>
<name>A0ABS8PUC5_9BACT</name>
<organism evidence="5 6">
    <name type="scientific">Niabella pedocola</name>
    <dbReference type="NCBI Taxonomy" id="1752077"/>
    <lineage>
        <taxon>Bacteria</taxon>
        <taxon>Pseudomonadati</taxon>
        <taxon>Bacteroidota</taxon>
        <taxon>Chitinophagia</taxon>
        <taxon>Chitinophagales</taxon>
        <taxon>Chitinophagaceae</taxon>
        <taxon>Niabella</taxon>
    </lineage>
</organism>
<dbReference type="InterPro" id="IPR032164">
    <property type="entry name" value="DUF5000"/>
</dbReference>